<keyword evidence="10" id="KW-1185">Reference proteome</keyword>
<organism evidence="9 10">
    <name type="scientific">Winkia neuii</name>
    <dbReference type="NCBI Taxonomy" id="33007"/>
    <lineage>
        <taxon>Bacteria</taxon>
        <taxon>Bacillati</taxon>
        <taxon>Actinomycetota</taxon>
        <taxon>Actinomycetes</taxon>
        <taxon>Actinomycetales</taxon>
        <taxon>Actinomycetaceae</taxon>
        <taxon>Winkia</taxon>
    </lineage>
</organism>
<dbReference type="GO" id="GO:0022857">
    <property type="term" value="F:transmembrane transporter activity"/>
    <property type="evidence" value="ECO:0007669"/>
    <property type="project" value="InterPro"/>
</dbReference>
<feature type="transmembrane region" description="Helical" evidence="8">
    <location>
        <begin position="448"/>
        <end position="465"/>
    </location>
</feature>
<dbReference type="InterPro" id="IPR026030">
    <property type="entry name" value="Pur-cyt_permease_Fcy2/21/22"/>
</dbReference>
<evidence type="ECO:0000256" key="3">
    <source>
        <dbReference type="ARBA" id="ARBA00022448"/>
    </source>
</evidence>
<dbReference type="Pfam" id="PF02133">
    <property type="entry name" value="Transp_cyt_pur"/>
    <property type="match status" value="1"/>
</dbReference>
<feature type="transmembrane region" description="Helical" evidence="8">
    <location>
        <begin position="29"/>
        <end position="51"/>
    </location>
</feature>
<feature type="transmembrane region" description="Helical" evidence="8">
    <location>
        <begin position="146"/>
        <end position="169"/>
    </location>
</feature>
<dbReference type="EMBL" id="PKKO01000003">
    <property type="protein sequence ID" value="PKY72263.1"/>
    <property type="molecule type" value="Genomic_DNA"/>
</dbReference>
<dbReference type="PIRSF" id="PIRSF002744">
    <property type="entry name" value="Pur-cyt_permease"/>
    <property type="match status" value="1"/>
</dbReference>
<dbReference type="AlphaFoldDB" id="A0A2I1IMC3"/>
<dbReference type="STRING" id="33007.HMPREF3198_00187"/>
<evidence type="ECO:0000256" key="4">
    <source>
        <dbReference type="ARBA" id="ARBA00022692"/>
    </source>
</evidence>
<reference evidence="9 10" key="1">
    <citation type="submission" date="2017-12" db="EMBL/GenBank/DDBJ databases">
        <title>Phylogenetic diversity of female urinary microbiome.</title>
        <authorList>
            <person name="Thomas-White K."/>
            <person name="Wolfe A.J."/>
        </authorList>
    </citation>
    <scope>NUCLEOTIDE SEQUENCE [LARGE SCALE GENOMIC DNA]</scope>
    <source>
        <strain evidence="9 10">UMB0402</strain>
    </source>
</reference>
<dbReference type="PANTHER" id="PTHR31806">
    <property type="entry name" value="PURINE-CYTOSINE PERMEASE FCY2-RELATED"/>
    <property type="match status" value="1"/>
</dbReference>
<dbReference type="GO" id="GO:0005886">
    <property type="term" value="C:plasma membrane"/>
    <property type="evidence" value="ECO:0007669"/>
    <property type="project" value="TreeGrafter"/>
</dbReference>
<proteinExistence type="inferred from homology"/>
<comment type="caution">
    <text evidence="9">The sequence shown here is derived from an EMBL/GenBank/DDBJ whole genome shotgun (WGS) entry which is preliminary data.</text>
</comment>
<feature type="transmembrane region" description="Helical" evidence="8">
    <location>
        <begin position="399"/>
        <end position="428"/>
    </location>
</feature>
<feature type="transmembrane region" description="Helical" evidence="8">
    <location>
        <begin position="175"/>
        <end position="193"/>
    </location>
</feature>
<accession>A0A2I1IMC3</accession>
<evidence type="ECO:0000256" key="8">
    <source>
        <dbReference type="SAM" id="Phobius"/>
    </source>
</evidence>
<sequence>MGKTLGIVEQRGIEPVPLEERNGNPLELFWVWFAANISVLGLPLGVSLIALGLNVPQALFAAVIGSAGSFAVVGIISIAGRNGAAPSLTLSRAMFGTRGNIGPTFVSLVSRLGWETVNTATAALAFVTFCSYCFGTAETAAKAPVVAIAGVVGFVALTVAVSVLGHAAILVVQKWATWIFGVLNLLVAAFLLGQVDFSALVSETGAEPARVLTGVGIIAAGTGIGWANSGADMARYQRPSVKAAALVVSAAAGAGIPLVIMIGMGSLVGGSNSVVLASPNPMEAIRQTLPGPVAAIYLIASIVGLLLSNHLSVYSAGLTTLTLGIRIRRVWAVVVDVAVTTTGAILFLLVATGFYGPFVAFISILAIPISAWIGIFLVDMCVRHTYSGPDLLDLSSGGAYFYTGGIRWAGLVPWLVSILVASLFVQIGEGAHPFFTGPAYFTWLGQSGLAWLLALIVGAAGYAPLARRSF</sequence>
<dbReference type="RefSeq" id="WP_024331856.1">
    <property type="nucleotide sequence ID" value="NZ_JASOXK010000005.1"/>
</dbReference>
<dbReference type="PANTHER" id="PTHR31806:SF1">
    <property type="entry name" value="PURINE-CYTOSINE PERMEASE FCY2-RELATED"/>
    <property type="match status" value="1"/>
</dbReference>
<name>A0A2I1IMC3_9ACTO</name>
<dbReference type="Proteomes" id="UP000235122">
    <property type="component" value="Unassembled WGS sequence"/>
</dbReference>
<feature type="transmembrane region" description="Helical" evidence="8">
    <location>
        <begin position="358"/>
        <end position="378"/>
    </location>
</feature>
<evidence type="ECO:0000256" key="2">
    <source>
        <dbReference type="ARBA" id="ARBA00008974"/>
    </source>
</evidence>
<evidence type="ECO:0000256" key="7">
    <source>
        <dbReference type="PIRNR" id="PIRNR002744"/>
    </source>
</evidence>
<evidence type="ECO:0000256" key="6">
    <source>
        <dbReference type="ARBA" id="ARBA00023136"/>
    </source>
</evidence>
<evidence type="ECO:0000256" key="1">
    <source>
        <dbReference type="ARBA" id="ARBA00004141"/>
    </source>
</evidence>
<keyword evidence="5 8" id="KW-1133">Transmembrane helix</keyword>
<comment type="similarity">
    <text evidence="2 7">Belongs to the purine-cytosine permease (2.A.39) family.</text>
</comment>
<protein>
    <submittedName>
        <fullName evidence="9">Allantoin permease</fullName>
    </submittedName>
</protein>
<dbReference type="Gene3D" id="1.10.4160.10">
    <property type="entry name" value="Hydantoin permease"/>
    <property type="match status" value="1"/>
</dbReference>
<keyword evidence="3 7" id="KW-0813">Transport</keyword>
<gene>
    <name evidence="9" type="ORF">CYJ19_05285</name>
</gene>
<evidence type="ECO:0000313" key="10">
    <source>
        <dbReference type="Proteomes" id="UP000235122"/>
    </source>
</evidence>
<dbReference type="InterPro" id="IPR001248">
    <property type="entry name" value="Pur-cyt_permease"/>
</dbReference>
<keyword evidence="6 7" id="KW-0472">Membrane</keyword>
<keyword evidence="4 8" id="KW-0812">Transmembrane</keyword>
<feature type="transmembrane region" description="Helical" evidence="8">
    <location>
        <begin position="243"/>
        <end position="269"/>
    </location>
</feature>
<evidence type="ECO:0000256" key="5">
    <source>
        <dbReference type="ARBA" id="ARBA00022989"/>
    </source>
</evidence>
<feature type="transmembrane region" description="Helical" evidence="8">
    <location>
        <begin position="289"/>
        <end position="309"/>
    </location>
</feature>
<evidence type="ECO:0000313" key="9">
    <source>
        <dbReference type="EMBL" id="PKY72263.1"/>
    </source>
</evidence>
<feature type="transmembrane region" description="Helical" evidence="8">
    <location>
        <begin position="58"/>
        <end position="80"/>
    </location>
</feature>
<dbReference type="GeneID" id="35866828"/>
<feature type="transmembrane region" description="Helical" evidence="8">
    <location>
        <begin position="330"/>
        <end position="352"/>
    </location>
</feature>
<comment type="subcellular location">
    <subcellularLocation>
        <location evidence="1">Membrane</location>
        <topology evidence="1">Multi-pass membrane protein</topology>
    </subcellularLocation>
</comment>